<dbReference type="Proteomes" id="UP000230750">
    <property type="component" value="Unassembled WGS sequence"/>
</dbReference>
<protein>
    <submittedName>
        <fullName evidence="1">Uncharacterized protein</fullName>
    </submittedName>
</protein>
<evidence type="ECO:0000313" key="2">
    <source>
        <dbReference type="Proteomes" id="UP000230750"/>
    </source>
</evidence>
<proteinExistence type="predicted"/>
<keyword evidence="2" id="KW-1185">Reference proteome</keyword>
<accession>A0A2G8LDE7</accession>
<organism evidence="1 2">
    <name type="scientific">Stichopus japonicus</name>
    <name type="common">Sea cucumber</name>
    <dbReference type="NCBI Taxonomy" id="307972"/>
    <lineage>
        <taxon>Eukaryota</taxon>
        <taxon>Metazoa</taxon>
        <taxon>Echinodermata</taxon>
        <taxon>Eleutherozoa</taxon>
        <taxon>Echinozoa</taxon>
        <taxon>Holothuroidea</taxon>
        <taxon>Aspidochirotacea</taxon>
        <taxon>Aspidochirotida</taxon>
        <taxon>Stichopodidae</taxon>
        <taxon>Apostichopus</taxon>
    </lineage>
</organism>
<comment type="caution">
    <text evidence="1">The sequence shown here is derived from an EMBL/GenBank/DDBJ whole genome shotgun (WGS) entry which is preliminary data.</text>
</comment>
<dbReference type="AlphaFoldDB" id="A0A2G8LDE7"/>
<gene>
    <name evidence="1" type="ORF">BSL78_04850</name>
</gene>
<reference evidence="1 2" key="1">
    <citation type="journal article" date="2017" name="PLoS Biol.">
        <title>The sea cucumber genome provides insights into morphological evolution and visceral regeneration.</title>
        <authorList>
            <person name="Zhang X."/>
            <person name="Sun L."/>
            <person name="Yuan J."/>
            <person name="Sun Y."/>
            <person name="Gao Y."/>
            <person name="Zhang L."/>
            <person name="Li S."/>
            <person name="Dai H."/>
            <person name="Hamel J.F."/>
            <person name="Liu C."/>
            <person name="Yu Y."/>
            <person name="Liu S."/>
            <person name="Lin W."/>
            <person name="Guo K."/>
            <person name="Jin S."/>
            <person name="Xu P."/>
            <person name="Storey K.B."/>
            <person name="Huan P."/>
            <person name="Zhang T."/>
            <person name="Zhou Y."/>
            <person name="Zhang J."/>
            <person name="Lin C."/>
            <person name="Li X."/>
            <person name="Xing L."/>
            <person name="Huo D."/>
            <person name="Sun M."/>
            <person name="Wang L."/>
            <person name="Mercier A."/>
            <person name="Li F."/>
            <person name="Yang H."/>
            <person name="Xiang J."/>
        </authorList>
    </citation>
    <scope>NUCLEOTIDE SEQUENCE [LARGE SCALE GENOMIC DNA]</scope>
    <source>
        <strain evidence="1">Shaxun</strain>
        <tissue evidence="1">Muscle</tissue>
    </source>
</reference>
<evidence type="ECO:0000313" key="1">
    <source>
        <dbReference type="EMBL" id="PIK58263.1"/>
    </source>
</evidence>
<sequence>MSSLNCASECTNKLVTLGGWTPYPPPSLQFRGHLLQVLTIHYQSRSSVVSSRGRCSQSGCTNYQDQGNYLGFCEQCYRRYRSILFDNSESHSSATSSRSIQRGLHLDSPIKPSSGLPMCIQKGFQPVF</sequence>
<name>A0A2G8LDE7_STIJA</name>
<dbReference type="EMBL" id="MRZV01000118">
    <property type="protein sequence ID" value="PIK58263.1"/>
    <property type="molecule type" value="Genomic_DNA"/>
</dbReference>